<name>A0A5C6S7L9_9RHOB</name>
<organism evidence="3 4">
    <name type="scientific">Paracoccus aurantiacus</name>
    <dbReference type="NCBI Taxonomy" id="2599412"/>
    <lineage>
        <taxon>Bacteria</taxon>
        <taxon>Pseudomonadati</taxon>
        <taxon>Pseudomonadota</taxon>
        <taxon>Alphaproteobacteria</taxon>
        <taxon>Rhodobacterales</taxon>
        <taxon>Paracoccaceae</taxon>
        <taxon>Paracoccus</taxon>
    </lineage>
</organism>
<feature type="region of interest" description="Disordered" evidence="1">
    <location>
        <begin position="36"/>
        <end position="64"/>
    </location>
</feature>
<keyword evidence="2" id="KW-0732">Signal</keyword>
<dbReference type="Proteomes" id="UP000321562">
    <property type="component" value="Unassembled WGS sequence"/>
</dbReference>
<dbReference type="EMBL" id="VOPL01000002">
    <property type="protein sequence ID" value="TXB70061.1"/>
    <property type="molecule type" value="Genomic_DNA"/>
</dbReference>
<evidence type="ECO:0000313" key="4">
    <source>
        <dbReference type="Proteomes" id="UP000321562"/>
    </source>
</evidence>
<sequence length="342" mass="36618">MTYHPIRSGKAAMTKTRQITAALTALALLGLPASAEGPSSATRNGFTGGDFGTHSLSQESRDASHYDDMMDDVEAVIDAMEGAHDEGVGRYDAAPADAPSQSFVAENNANLRKTMPAGPHSPSPVVVELFTAQGCGGCPPADDLLADLSGQSNILALSWHVDYWDYLGWPDSFARPEFTARQKGYNLARGARSLFTPQFIIGGEVAIARPQPGELMSAIKREMAEGDHLSITRKQDGARVEIELAPRGPLPPVIAVQLVRYLPERSIEVEDGENDGRRLTLRNVVAASDVLATWDGKAPLRLNVTLGAGKAADLPGDTRHALIVQRMRDGRPGEIFAALTLD</sequence>
<keyword evidence="4" id="KW-1185">Reference proteome</keyword>
<dbReference type="Pfam" id="PF06764">
    <property type="entry name" value="DUF1223"/>
    <property type="match status" value="1"/>
</dbReference>
<dbReference type="OrthoDB" id="9808254at2"/>
<evidence type="ECO:0000256" key="1">
    <source>
        <dbReference type="SAM" id="MobiDB-lite"/>
    </source>
</evidence>
<evidence type="ECO:0000256" key="2">
    <source>
        <dbReference type="SAM" id="SignalP"/>
    </source>
</evidence>
<protein>
    <submittedName>
        <fullName evidence="3">DUF1223 domain-containing protein</fullName>
    </submittedName>
</protein>
<dbReference type="PANTHER" id="PTHR36057">
    <property type="match status" value="1"/>
</dbReference>
<reference evidence="3 4" key="1">
    <citation type="submission" date="2019-08" db="EMBL/GenBank/DDBJ databases">
        <authorList>
            <person name="Ye J."/>
        </authorList>
    </citation>
    <scope>NUCLEOTIDE SEQUENCE [LARGE SCALE GENOMIC DNA]</scope>
    <source>
        <strain evidence="3 4">TK008</strain>
    </source>
</reference>
<gene>
    <name evidence="3" type="ORF">FQV27_08175</name>
</gene>
<dbReference type="InterPro" id="IPR036249">
    <property type="entry name" value="Thioredoxin-like_sf"/>
</dbReference>
<dbReference type="AlphaFoldDB" id="A0A5C6S7L9"/>
<dbReference type="PANTHER" id="PTHR36057:SF1">
    <property type="entry name" value="LIPOPROTEIN LIPID ATTACHMENT SITE-LIKE PROTEIN, PUTATIVE (DUF1223)-RELATED"/>
    <property type="match status" value="1"/>
</dbReference>
<feature type="signal peptide" evidence="2">
    <location>
        <begin position="1"/>
        <end position="35"/>
    </location>
</feature>
<dbReference type="SUPFAM" id="SSF52833">
    <property type="entry name" value="Thioredoxin-like"/>
    <property type="match status" value="1"/>
</dbReference>
<evidence type="ECO:0000313" key="3">
    <source>
        <dbReference type="EMBL" id="TXB70061.1"/>
    </source>
</evidence>
<feature type="chain" id="PRO_5022906610" evidence="2">
    <location>
        <begin position="36"/>
        <end position="342"/>
    </location>
</feature>
<proteinExistence type="predicted"/>
<accession>A0A5C6S7L9</accession>
<dbReference type="InterPro" id="IPR010634">
    <property type="entry name" value="DUF1223"/>
</dbReference>
<comment type="caution">
    <text evidence="3">The sequence shown here is derived from an EMBL/GenBank/DDBJ whole genome shotgun (WGS) entry which is preliminary data.</text>
</comment>